<dbReference type="AlphaFoldDB" id="A0A0E9X1J9"/>
<feature type="region of interest" description="Disordered" evidence="1">
    <location>
        <begin position="87"/>
        <end position="106"/>
    </location>
</feature>
<reference evidence="2" key="1">
    <citation type="submission" date="2014-11" db="EMBL/GenBank/DDBJ databases">
        <authorList>
            <person name="Amaro Gonzalez C."/>
        </authorList>
    </citation>
    <scope>NUCLEOTIDE SEQUENCE</scope>
</reference>
<evidence type="ECO:0000256" key="1">
    <source>
        <dbReference type="SAM" id="MobiDB-lite"/>
    </source>
</evidence>
<sequence length="119" mass="14062">MLKYYEGCGNMPTRTHFMWAQSKTGACFKINVKYASAHCAVPAVITSRGAQLLLLNMLFKYNTARLGFCFLRWPTVNGKEKEKHFFYRRSKEEKRSPHPEERMESLNLDRNRCRNSHFH</sequence>
<reference evidence="2" key="2">
    <citation type="journal article" date="2015" name="Fish Shellfish Immunol.">
        <title>Early steps in the European eel (Anguilla anguilla)-Vibrio vulnificus interaction in the gills: Role of the RtxA13 toxin.</title>
        <authorList>
            <person name="Callol A."/>
            <person name="Pajuelo D."/>
            <person name="Ebbesson L."/>
            <person name="Teles M."/>
            <person name="MacKenzie S."/>
            <person name="Amaro C."/>
        </authorList>
    </citation>
    <scope>NUCLEOTIDE SEQUENCE</scope>
</reference>
<evidence type="ECO:0000313" key="2">
    <source>
        <dbReference type="EMBL" id="JAH96316.1"/>
    </source>
</evidence>
<name>A0A0E9X1J9_ANGAN</name>
<proteinExistence type="predicted"/>
<protein>
    <submittedName>
        <fullName evidence="2">Uncharacterized protein</fullName>
    </submittedName>
</protein>
<organism evidence="2">
    <name type="scientific">Anguilla anguilla</name>
    <name type="common">European freshwater eel</name>
    <name type="synonym">Muraena anguilla</name>
    <dbReference type="NCBI Taxonomy" id="7936"/>
    <lineage>
        <taxon>Eukaryota</taxon>
        <taxon>Metazoa</taxon>
        <taxon>Chordata</taxon>
        <taxon>Craniata</taxon>
        <taxon>Vertebrata</taxon>
        <taxon>Euteleostomi</taxon>
        <taxon>Actinopterygii</taxon>
        <taxon>Neopterygii</taxon>
        <taxon>Teleostei</taxon>
        <taxon>Anguilliformes</taxon>
        <taxon>Anguillidae</taxon>
        <taxon>Anguilla</taxon>
    </lineage>
</organism>
<dbReference type="EMBL" id="GBXM01012261">
    <property type="protein sequence ID" value="JAH96316.1"/>
    <property type="molecule type" value="Transcribed_RNA"/>
</dbReference>
<accession>A0A0E9X1J9</accession>